<dbReference type="AlphaFoldDB" id="A0A8J8N978"/>
<dbReference type="EMBL" id="RRYP01033932">
    <property type="protein sequence ID" value="TNV70677.1"/>
    <property type="molecule type" value="Genomic_DNA"/>
</dbReference>
<keyword evidence="2" id="KW-0472">Membrane</keyword>
<sequence>MLTLHSNFDELSKEVLRTKYSRLLVLIDVVVAALASAMMALGIIEVMQAFQYYWDIEHALQSDFEPGGGTDYGLQIHSNDPGFADIWHGYLKEQNSHSQAVLSKASYQQVLLPKAHPHLNHPNPYPRIDNNLDQSSPDGRP</sequence>
<keyword evidence="2" id="KW-0812">Transmembrane</keyword>
<comment type="caution">
    <text evidence="3">The sequence shown here is derived from an EMBL/GenBank/DDBJ whole genome shotgun (WGS) entry which is preliminary data.</text>
</comment>
<gene>
    <name evidence="3" type="ORF">FGO68_gene13892</name>
</gene>
<evidence type="ECO:0000256" key="1">
    <source>
        <dbReference type="SAM" id="MobiDB-lite"/>
    </source>
</evidence>
<evidence type="ECO:0000313" key="3">
    <source>
        <dbReference type="EMBL" id="TNV70677.1"/>
    </source>
</evidence>
<feature type="compositionally biased region" description="Polar residues" evidence="1">
    <location>
        <begin position="131"/>
        <end position="141"/>
    </location>
</feature>
<evidence type="ECO:0000313" key="4">
    <source>
        <dbReference type="Proteomes" id="UP000785679"/>
    </source>
</evidence>
<feature type="transmembrane region" description="Helical" evidence="2">
    <location>
        <begin position="20"/>
        <end position="44"/>
    </location>
</feature>
<protein>
    <submittedName>
        <fullName evidence="3">Uncharacterized protein</fullName>
    </submittedName>
</protein>
<reference evidence="3" key="1">
    <citation type="submission" date="2019-06" db="EMBL/GenBank/DDBJ databases">
        <authorList>
            <person name="Zheng W."/>
        </authorList>
    </citation>
    <scope>NUCLEOTIDE SEQUENCE</scope>
    <source>
        <strain evidence="3">QDHG01</strain>
    </source>
</reference>
<organism evidence="3 4">
    <name type="scientific">Halteria grandinella</name>
    <dbReference type="NCBI Taxonomy" id="5974"/>
    <lineage>
        <taxon>Eukaryota</taxon>
        <taxon>Sar</taxon>
        <taxon>Alveolata</taxon>
        <taxon>Ciliophora</taxon>
        <taxon>Intramacronucleata</taxon>
        <taxon>Spirotrichea</taxon>
        <taxon>Stichotrichia</taxon>
        <taxon>Sporadotrichida</taxon>
        <taxon>Halteriidae</taxon>
        <taxon>Halteria</taxon>
    </lineage>
</organism>
<accession>A0A8J8N978</accession>
<keyword evidence="2" id="KW-1133">Transmembrane helix</keyword>
<name>A0A8J8N978_HALGN</name>
<evidence type="ECO:0000256" key="2">
    <source>
        <dbReference type="SAM" id="Phobius"/>
    </source>
</evidence>
<dbReference type="Proteomes" id="UP000785679">
    <property type="component" value="Unassembled WGS sequence"/>
</dbReference>
<keyword evidence="4" id="KW-1185">Reference proteome</keyword>
<proteinExistence type="predicted"/>
<feature type="region of interest" description="Disordered" evidence="1">
    <location>
        <begin position="118"/>
        <end position="141"/>
    </location>
</feature>